<dbReference type="EMBL" id="JANVFT010000030">
    <property type="protein sequence ID" value="KAJ4495398.1"/>
    <property type="molecule type" value="Genomic_DNA"/>
</dbReference>
<reference evidence="3" key="1">
    <citation type="submission" date="2022-08" db="EMBL/GenBank/DDBJ databases">
        <title>A Global Phylogenomic Analysis of the Shiitake Genus Lentinula.</title>
        <authorList>
            <consortium name="DOE Joint Genome Institute"/>
            <person name="Sierra-Patev S."/>
            <person name="Min B."/>
            <person name="Naranjo-Ortiz M."/>
            <person name="Looney B."/>
            <person name="Konkel Z."/>
            <person name="Slot J.C."/>
            <person name="Sakamoto Y."/>
            <person name="Steenwyk J.L."/>
            <person name="Rokas A."/>
            <person name="Carro J."/>
            <person name="Camarero S."/>
            <person name="Ferreira P."/>
            <person name="Molpeceres G."/>
            <person name="Ruiz-Duenas F.J."/>
            <person name="Serrano A."/>
            <person name="Henrissat B."/>
            <person name="Drula E."/>
            <person name="Hughes K.W."/>
            <person name="Mata J.L."/>
            <person name="Ishikawa N.K."/>
            <person name="Vargas-Isla R."/>
            <person name="Ushijima S."/>
            <person name="Smith C.A."/>
            <person name="Ahrendt S."/>
            <person name="Andreopoulos W."/>
            <person name="He G."/>
            <person name="Labutti K."/>
            <person name="Lipzen A."/>
            <person name="Ng V."/>
            <person name="Riley R."/>
            <person name="Sandor L."/>
            <person name="Barry K."/>
            <person name="Martinez A.T."/>
            <person name="Xiao Y."/>
            <person name="Gibbons J.G."/>
            <person name="Terashima K."/>
            <person name="Grigoriev I.V."/>
            <person name="Hibbett D.S."/>
        </authorList>
    </citation>
    <scope>NUCLEOTIDE SEQUENCE</scope>
    <source>
        <strain evidence="3">RHP3577 ss4</strain>
    </source>
</reference>
<dbReference type="PANTHER" id="PTHR36183">
    <property type="entry name" value="BETA-GLUCURONIDASE"/>
    <property type="match status" value="1"/>
</dbReference>
<evidence type="ECO:0000313" key="3">
    <source>
        <dbReference type="EMBL" id="KAJ4495398.1"/>
    </source>
</evidence>
<dbReference type="InterPro" id="IPR052974">
    <property type="entry name" value="GH79_Enzymes"/>
</dbReference>
<sequence>MFTFVVFSCMIFAAIPASTFNVSVSLAAPSNASFVSPSYLSFSIKQDRWTDWAGLDTRNEFFYNALTNIKDIAGELPRLRVGADSADRTNFQSGLKETESVFESPTSTTPYPEADSDVVGEAFYRAARHLPPGIHVTWGVNLRELNATAAYLEAKAIAAAFNSFPASSGLVLDAIEIGNEANDYVEDYFRSDNYSVAQYVSEWTTLAANVSAVVPINEDSTIKFWAGSFASANHSTSDWIPQQLFDNGLLTSSAGMQIDTYSQHLYNGVATSCGTISNCLQGLMTKDYIRGNLSAFTADIAVAKAYNLSYILGETNSYARHGAPGISNSAGAVLWALDYVFFASQLGIDRLFFHEGVGYRYNFIQPVTLNISIIDGTTLDEPLPPHVQPLYYAAVIIAEAIGKKGNVSVAEISLNSTTVSGYAFYTNKGEISKALFINSEGYFTNTTTERTSVHLDLDFVNGTNTGNAPSEMTVKRLEIGYADDTSGLTWGGQTYETSDARVNGNHSVERYDVSIGIDLLATQAVLVTFSN</sequence>
<proteinExistence type="predicted"/>
<dbReference type="Pfam" id="PF16862">
    <property type="entry name" value="Glyco_hydro_79C"/>
    <property type="match status" value="1"/>
</dbReference>
<evidence type="ECO:0000259" key="2">
    <source>
        <dbReference type="Pfam" id="PF16862"/>
    </source>
</evidence>
<dbReference type="SUPFAM" id="SSF51445">
    <property type="entry name" value="(Trans)glycosidases"/>
    <property type="match status" value="1"/>
</dbReference>
<organism evidence="3 4">
    <name type="scientific">Lentinula lateritia</name>
    <dbReference type="NCBI Taxonomy" id="40482"/>
    <lineage>
        <taxon>Eukaryota</taxon>
        <taxon>Fungi</taxon>
        <taxon>Dikarya</taxon>
        <taxon>Basidiomycota</taxon>
        <taxon>Agaricomycotina</taxon>
        <taxon>Agaricomycetes</taxon>
        <taxon>Agaricomycetidae</taxon>
        <taxon>Agaricales</taxon>
        <taxon>Marasmiineae</taxon>
        <taxon>Omphalotaceae</taxon>
        <taxon>Lentinula</taxon>
    </lineage>
</organism>
<accession>A0ABQ8VJS8</accession>
<dbReference type="Proteomes" id="UP001150217">
    <property type="component" value="Unassembled WGS sequence"/>
</dbReference>
<evidence type="ECO:0000313" key="4">
    <source>
        <dbReference type="Proteomes" id="UP001150217"/>
    </source>
</evidence>
<dbReference type="InterPro" id="IPR031728">
    <property type="entry name" value="GlcAase_C"/>
</dbReference>
<name>A0ABQ8VJS8_9AGAR</name>
<evidence type="ECO:0000256" key="1">
    <source>
        <dbReference type="SAM" id="SignalP"/>
    </source>
</evidence>
<feature type="chain" id="PRO_5047127279" description="Beta-glucuronidase C-terminal domain-containing protein" evidence="1">
    <location>
        <begin position="20"/>
        <end position="531"/>
    </location>
</feature>
<feature type="domain" description="Beta-glucuronidase C-terminal" evidence="2">
    <location>
        <begin position="421"/>
        <end position="526"/>
    </location>
</feature>
<dbReference type="PANTHER" id="PTHR36183:SF2">
    <property type="entry name" value="BETA-GLUCURONIDASE C-TERMINAL DOMAIN-CONTAINING PROTEIN"/>
    <property type="match status" value="1"/>
</dbReference>
<dbReference type="Gene3D" id="3.20.20.80">
    <property type="entry name" value="Glycosidases"/>
    <property type="match status" value="1"/>
</dbReference>
<dbReference type="InterPro" id="IPR017853">
    <property type="entry name" value="GH"/>
</dbReference>
<gene>
    <name evidence="3" type="ORF">C8R41DRAFT_948488</name>
</gene>
<protein>
    <recommendedName>
        <fullName evidence="2">Beta-glucuronidase C-terminal domain-containing protein</fullName>
    </recommendedName>
</protein>
<comment type="caution">
    <text evidence="3">The sequence shown here is derived from an EMBL/GenBank/DDBJ whole genome shotgun (WGS) entry which is preliminary data.</text>
</comment>
<keyword evidence="1" id="KW-0732">Signal</keyword>
<keyword evidence="4" id="KW-1185">Reference proteome</keyword>
<feature type="signal peptide" evidence="1">
    <location>
        <begin position="1"/>
        <end position="19"/>
    </location>
</feature>